<keyword evidence="3" id="KW-1185">Reference proteome</keyword>
<proteinExistence type="predicted"/>
<feature type="region of interest" description="Disordered" evidence="1">
    <location>
        <begin position="281"/>
        <end position="300"/>
    </location>
</feature>
<dbReference type="SUPFAM" id="SSF56954">
    <property type="entry name" value="Outer membrane efflux proteins (OEP)"/>
    <property type="match status" value="2"/>
</dbReference>
<protein>
    <recommendedName>
        <fullName evidence="4">Outer membrane efflux protein</fullName>
    </recommendedName>
</protein>
<dbReference type="Proteomes" id="UP001595916">
    <property type="component" value="Unassembled WGS sequence"/>
</dbReference>
<evidence type="ECO:0008006" key="4">
    <source>
        <dbReference type="Google" id="ProtNLM"/>
    </source>
</evidence>
<evidence type="ECO:0000313" key="2">
    <source>
        <dbReference type="EMBL" id="MFC4805113.1"/>
    </source>
</evidence>
<reference evidence="3" key="1">
    <citation type="journal article" date="2019" name="Int. J. Syst. Evol. Microbiol.">
        <title>The Global Catalogue of Microorganisms (GCM) 10K type strain sequencing project: providing services to taxonomists for standard genome sequencing and annotation.</title>
        <authorList>
            <consortium name="The Broad Institute Genomics Platform"/>
            <consortium name="The Broad Institute Genome Sequencing Center for Infectious Disease"/>
            <person name="Wu L."/>
            <person name="Ma J."/>
        </authorList>
    </citation>
    <scope>NUCLEOTIDE SEQUENCE [LARGE SCALE GENOMIC DNA]</scope>
    <source>
        <strain evidence="3">CCUG 46385</strain>
    </source>
</reference>
<sequence>MEHRKTPDPLEPAPSDTDATGSEGGRKFEERMWHMKRTVSTALALLMVTGAVHCSFAEEKVEYKKAPASLTIQEVKKQAREFVRAEEYYKDKKAELEKLKADYEERYGKRFVSLDKAGNEKITYFKVDELPTDPVKDLEKLSEVLEEIRLTNEDAAEAAFFRVLLQENKLATAKNARELSEFGKAVSKASHELGKIVSVDVKNAEAAKRGAALNVKQEELALDKAYEELNKLLGYSPETRYETVDESIVSKAGQGIESIYLPSNMSEEEYGRLKSLSEQKKELDRKKKAQSDLDKSYERGKEKEDIEELINLKELQEDYEKSREDVTRSLQKGYIDSVSSFLDLEQARRNLEQQRKGYDNETLRYKLGKVSKLDYLKKEAEYFANEKVYLETVYALYQQVEGYEKLYREKK</sequence>
<dbReference type="EMBL" id="JBHSHL010000033">
    <property type="protein sequence ID" value="MFC4805113.1"/>
    <property type="molecule type" value="Genomic_DNA"/>
</dbReference>
<feature type="region of interest" description="Disordered" evidence="1">
    <location>
        <begin position="1"/>
        <end position="25"/>
    </location>
</feature>
<organism evidence="2 3">
    <name type="scientific">Filifactor villosus</name>
    <dbReference type="NCBI Taxonomy" id="29374"/>
    <lineage>
        <taxon>Bacteria</taxon>
        <taxon>Bacillati</taxon>
        <taxon>Bacillota</taxon>
        <taxon>Clostridia</taxon>
        <taxon>Peptostreptococcales</taxon>
        <taxon>Filifactoraceae</taxon>
        <taxon>Filifactor</taxon>
    </lineage>
</organism>
<evidence type="ECO:0000256" key="1">
    <source>
        <dbReference type="SAM" id="MobiDB-lite"/>
    </source>
</evidence>
<gene>
    <name evidence="2" type="ORF">ACFO4R_08455</name>
</gene>
<dbReference type="Gene3D" id="1.20.1600.10">
    <property type="entry name" value="Outer membrane efflux proteins (OEP)"/>
    <property type="match status" value="2"/>
</dbReference>
<accession>A0ABV9QMI0</accession>
<dbReference type="RefSeq" id="WP_379788650.1">
    <property type="nucleotide sequence ID" value="NZ_JBHSHL010000033.1"/>
</dbReference>
<evidence type="ECO:0000313" key="3">
    <source>
        <dbReference type="Proteomes" id="UP001595916"/>
    </source>
</evidence>
<name>A0ABV9QMI0_9FIRM</name>
<comment type="caution">
    <text evidence="2">The sequence shown here is derived from an EMBL/GenBank/DDBJ whole genome shotgun (WGS) entry which is preliminary data.</text>
</comment>